<dbReference type="EMBL" id="BAABDD010000002">
    <property type="protein sequence ID" value="GAA3728904.1"/>
    <property type="molecule type" value="Genomic_DNA"/>
</dbReference>
<dbReference type="Gene3D" id="3.40.50.720">
    <property type="entry name" value="NAD(P)-binding Rossmann-like Domain"/>
    <property type="match status" value="1"/>
</dbReference>
<dbReference type="InterPro" id="IPR036291">
    <property type="entry name" value="NAD(P)-bd_dom_sf"/>
</dbReference>
<dbReference type="Pfam" id="PF13561">
    <property type="entry name" value="adh_short_C2"/>
    <property type="match status" value="1"/>
</dbReference>
<sequence>MDLGLDGARAVVTGASRGIGRAIAQVLADEGADLAICARSAGPLEEAADQLRAQGTTVVAEALDVSEAAAMRAFIERAAAELGGIDILVSNVSGGSAATADQWERNVATDLMPFVRMTADAEPYLAESTRGGAIVLISTTSALHTGTPSGPKAYGPIKAALNHYAASLARTLPEKGIRVNTVSPGPIEFEGGGWARRRQKDPEFYEQIRSRIPCGRMGAPEEVARAVAFLASPMASFISGANLVIDGGFVDRV</sequence>
<evidence type="ECO:0000313" key="2">
    <source>
        <dbReference type="EMBL" id="GAA3728904.1"/>
    </source>
</evidence>
<keyword evidence="3" id="KW-1185">Reference proteome</keyword>
<dbReference type="PANTHER" id="PTHR42760:SF135">
    <property type="entry name" value="BLL7886 PROTEIN"/>
    <property type="match status" value="1"/>
</dbReference>
<dbReference type="SUPFAM" id="SSF51735">
    <property type="entry name" value="NAD(P)-binding Rossmann-fold domains"/>
    <property type="match status" value="1"/>
</dbReference>
<comment type="caution">
    <text evidence="2">The sequence shown here is derived from an EMBL/GenBank/DDBJ whole genome shotgun (WGS) entry which is preliminary data.</text>
</comment>
<gene>
    <name evidence="2" type="ORF">GCM10022402_06950</name>
</gene>
<organism evidence="2 3">
    <name type="scientific">Salinactinospora qingdaonensis</name>
    <dbReference type="NCBI Taxonomy" id="702744"/>
    <lineage>
        <taxon>Bacteria</taxon>
        <taxon>Bacillati</taxon>
        <taxon>Actinomycetota</taxon>
        <taxon>Actinomycetes</taxon>
        <taxon>Streptosporangiales</taxon>
        <taxon>Nocardiopsidaceae</taxon>
        <taxon>Salinactinospora</taxon>
    </lineage>
</organism>
<proteinExistence type="inferred from homology"/>
<protein>
    <submittedName>
        <fullName evidence="2">SDR family oxidoreductase</fullName>
    </submittedName>
</protein>
<accession>A0ABP7F5R6</accession>
<evidence type="ECO:0000313" key="3">
    <source>
        <dbReference type="Proteomes" id="UP001500908"/>
    </source>
</evidence>
<dbReference type="Proteomes" id="UP001500908">
    <property type="component" value="Unassembled WGS sequence"/>
</dbReference>
<dbReference type="RefSeq" id="WP_344967148.1">
    <property type="nucleotide sequence ID" value="NZ_BAABDD010000002.1"/>
</dbReference>
<comment type="similarity">
    <text evidence="1">Belongs to the short-chain dehydrogenases/reductases (SDR) family.</text>
</comment>
<reference evidence="3" key="1">
    <citation type="journal article" date="2019" name="Int. J. Syst. Evol. Microbiol.">
        <title>The Global Catalogue of Microorganisms (GCM) 10K type strain sequencing project: providing services to taxonomists for standard genome sequencing and annotation.</title>
        <authorList>
            <consortium name="The Broad Institute Genomics Platform"/>
            <consortium name="The Broad Institute Genome Sequencing Center for Infectious Disease"/>
            <person name="Wu L."/>
            <person name="Ma J."/>
        </authorList>
    </citation>
    <scope>NUCLEOTIDE SEQUENCE [LARGE SCALE GENOMIC DNA]</scope>
    <source>
        <strain evidence="3">JCM 17137</strain>
    </source>
</reference>
<evidence type="ECO:0000256" key="1">
    <source>
        <dbReference type="ARBA" id="ARBA00006484"/>
    </source>
</evidence>
<dbReference type="PRINTS" id="PR00081">
    <property type="entry name" value="GDHRDH"/>
</dbReference>
<dbReference type="PANTHER" id="PTHR42760">
    <property type="entry name" value="SHORT-CHAIN DEHYDROGENASES/REDUCTASES FAMILY MEMBER"/>
    <property type="match status" value="1"/>
</dbReference>
<name>A0ABP7F5R6_9ACTN</name>
<dbReference type="InterPro" id="IPR002347">
    <property type="entry name" value="SDR_fam"/>
</dbReference>